<dbReference type="Proteomes" id="UP000271603">
    <property type="component" value="Chromosome"/>
</dbReference>
<evidence type="ECO:0000259" key="1">
    <source>
        <dbReference type="SMART" id="SM00824"/>
    </source>
</evidence>
<proteinExistence type="predicted"/>
<name>A0A3S4FXE9_SERRU</name>
<dbReference type="Pfam" id="PF00975">
    <property type="entry name" value="Thioesterase"/>
    <property type="match status" value="1"/>
</dbReference>
<evidence type="ECO:0000313" key="2">
    <source>
        <dbReference type="EMBL" id="VEA73870.1"/>
    </source>
</evidence>
<dbReference type="SUPFAM" id="SSF53474">
    <property type="entry name" value="alpha/beta-Hydrolases"/>
    <property type="match status" value="1"/>
</dbReference>
<reference evidence="2 3" key="1">
    <citation type="submission" date="2018-12" db="EMBL/GenBank/DDBJ databases">
        <authorList>
            <consortium name="Pathogen Informatics"/>
        </authorList>
    </citation>
    <scope>NUCLEOTIDE SEQUENCE [LARGE SCALE GENOMIC DNA]</scope>
    <source>
        <strain evidence="2 3">NCTC9419</strain>
    </source>
</reference>
<evidence type="ECO:0000313" key="3">
    <source>
        <dbReference type="Proteomes" id="UP000271603"/>
    </source>
</evidence>
<protein>
    <submittedName>
        <fullName evidence="2">Dimodular nonribosomal peptide synthase</fullName>
    </submittedName>
</protein>
<dbReference type="AlphaFoldDB" id="A0A3S4FXE9"/>
<organism evidence="2 3">
    <name type="scientific">Serratia rubidaea</name>
    <name type="common">Serratia marinorubra</name>
    <dbReference type="NCBI Taxonomy" id="61652"/>
    <lineage>
        <taxon>Bacteria</taxon>
        <taxon>Pseudomonadati</taxon>
        <taxon>Pseudomonadota</taxon>
        <taxon>Gammaproteobacteria</taxon>
        <taxon>Enterobacterales</taxon>
        <taxon>Yersiniaceae</taxon>
        <taxon>Serratia</taxon>
    </lineage>
</organism>
<dbReference type="EMBL" id="LR134155">
    <property type="protein sequence ID" value="VEA73870.1"/>
    <property type="molecule type" value="Genomic_DNA"/>
</dbReference>
<sequence length="299" mass="32988">MLLLRPVRHSVRGRLPTLFCIHPAGGIAWCYSGLARFLKAPCEIVGIQARGLTAGSRITPSMDEMAEEYAKRIRAHQPQGPYWLLGWSVGGMIAHSVAVHLEQQGQTVALLAMMDSYPSDLWRCFAAEVLNAREEETMALAALLFIAGIALPFDQGLPSLLVPKGQVLERSQTIGLLRKQGNALACLDDPTLDRLIDVVINSRRLVGSSNHDVYHGDMLFFTAAAPRVETWLDRAAWRPYVSGQIHNIDIDCDHPAMARAETLREIAGHLDCAFTALTGYLPAVPQSIDREDTVQEVER</sequence>
<dbReference type="InterPro" id="IPR020802">
    <property type="entry name" value="TesA-like"/>
</dbReference>
<dbReference type="InterPro" id="IPR029058">
    <property type="entry name" value="AB_hydrolase_fold"/>
</dbReference>
<accession>A0A3S4FXE9</accession>
<gene>
    <name evidence="2" type="primary">dhbF_2</name>
    <name evidence="2" type="ORF">NCTC9419_05505</name>
</gene>
<dbReference type="Gene3D" id="3.40.50.1820">
    <property type="entry name" value="alpha/beta hydrolase"/>
    <property type="match status" value="1"/>
</dbReference>
<feature type="domain" description="Thioesterase TesA-like" evidence="1">
    <location>
        <begin position="19"/>
        <end position="270"/>
    </location>
</feature>
<dbReference type="InterPro" id="IPR001031">
    <property type="entry name" value="Thioesterase"/>
</dbReference>
<dbReference type="SMART" id="SM00824">
    <property type="entry name" value="PKS_TE"/>
    <property type="match status" value="1"/>
</dbReference>